<gene>
    <name evidence="4" type="ORF">IAB36_05535</name>
</gene>
<dbReference type="AlphaFoldDB" id="A0A9D1AJD3"/>
<dbReference type="PANTHER" id="PTHR37478:SF2">
    <property type="entry name" value="UPF0251 PROTEIN TK0562"/>
    <property type="match status" value="1"/>
</dbReference>
<reference evidence="4" key="2">
    <citation type="journal article" date="2021" name="PeerJ">
        <title>Extensive microbial diversity within the chicken gut microbiome revealed by metagenomics and culture.</title>
        <authorList>
            <person name="Gilroy R."/>
            <person name="Ravi A."/>
            <person name="Getino M."/>
            <person name="Pursley I."/>
            <person name="Horton D.L."/>
            <person name="Alikhan N.F."/>
            <person name="Baker D."/>
            <person name="Gharbi K."/>
            <person name="Hall N."/>
            <person name="Watson M."/>
            <person name="Adriaenssens E.M."/>
            <person name="Foster-Nyarko E."/>
            <person name="Jarju S."/>
            <person name="Secka A."/>
            <person name="Antonio M."/>
            <person name="Oren A."/>
            <person name="Chaudhuri R.R."/>
            <person name="La Ragione R."/>
            <person name="Hildebrand F."/>
            <person name="Pallen M.J."/>
        </authorList>
    </citation>
    <scope>NUCLEOTIDE SEQUENCE</scope>
    <source>
        <strain evidence="4">CHK184-25365</strain>
    </source>
</reference>
<evidence type="ECO:0000313" key="5">
    <source>
        <dbReference type="Proteomes" id="UP000886749"/>
    </source>
</evidence>
<evidence type="ECO:0000256" key="2">
    <source>
        <dbReference type="HAMAP-Rule" id="MF_00674"/>
    </source>
</evidence>
<protein>
    <recommendedName>
        <fullName evidence="2">UPF0251 protein IAB36_05535</fullName>
    </recommendedName>
</protein>
<evidence type="ECO:0000256" key="3">
    <source>
        <dbReference type="SAM" id="MobiDB-lite"/>
    </source>
</evidence>
<dbReference type="Gene3D" id="1.10.10.10">
    <property type="entry name" value="Winged helix-like DNA-binding domain superfamily/Winged helix DNA-binding domain"/>
    <property type="match status" value="1"/>
</dbReference>
<dbReference type="InterPro" id="IPR013324">
    <property type="entry name" value="RNA_pol_sigma_r3/r4-like"/>
</dbReference>
<dbReference type="PANTHER" id="PTHR37478">
    <property type="match status" value="1"/>
</dbReference>
<comment type="caution">
    <text evidence="4">The sequence shown here is derived from an EMBL/GenBank/DDBJ whole genome shotgun (WGS) entry which is preliminary data.</text>
</comment>
<dbReference type="InterPro" id="IPR036388">
    <property type="entry name" value="WH-like_DNA-bd_sf"/>
</dbReference>
<dbReference type="HAMAP" id="MF_00674">
    <property type="entry name" value="UPF0251"/>
    <property type="match status" value="1"/>
</dbReference>
<evidence type="ECO:0000313" key="4">
    <source>
        <dbReference type="EMBL" id="HIR41270.1"/>
    </source>
</evidence>
<name>A0A9D1AJD3_9FIRM</name>
<proteinExistence type="inferred from homology"/>
<dbReference type="EMBL" id="DVGY01000122">
    <property type="protein sequence ID" value="HIR41270.1"/>
    <property type="molecule type" value="Genomic_DNA"/>
</dbReference>
<feature type="compositionally biased region" description="Basic and acidic residues" evidence="3">
    <location>
        <begin position="112"/>
        <end position="130"/>
    </location>
</feature>
<dbReference type="SUPFAM" id="SSF88659">
    <property type="entry name" value="Sigma3 and sigma4 domains of RNA polymerase sigma factors"/>
    <property type="match status" value="1"/>
</dbReference>
<reference evidence="4" key="1">
    <citation type="submission" date="2020-10" db="EMBL/GenBank/DDBJ databases">
        <authorList>
            <person name="Gilroy R."/>
        </authorList>
    </citation>
    <scope>NUCLEOTIDE SEQUENCE</scope>
    <source>
        <strain evidence="4">CHK184-25365</strain>
    </source>
</reference>
<feature type="region of interest" description="Disordered" evidence="3">
    <location>
        <begin position="111"/>
        <end position="130"/>
    </location>
</feature>
<sequence>MARPRKCRRVCTMPAHNRFGPLSESSAAPPIVLSVDEYETIRLMDLEGYTQQQCARQMGIARTTVQGIYDLARNKIARALVGGTQLLIQGGEYRLCQGKQDFPCCCHCTRQPRRDSARPKSDEKETQQHE</sequence>
<organism evidence="4 5">
    <name type="scientific">Candidatus Egerieicola pullicola</name>
    <dbReference type="NCBI Taxonomy" id="2840775"/>
    <lineage>
        <taxon>Bacteria</taxon>
        <taxon>Bacillati</taxon>
        <taxon>Bacillota</taxon>
        <taxon>Clostridia</taxon>
        <taxon>Eubacteriales</taxon>
        <taxon>Oscillospiraceae</taxon>
        <taxon>Oscillospiraceae incertae sedis</taxon>
        <taxon>Candidatus Egerieicola</taxon>
    </lineage>
</organism>
<dbReference type="Proteomes" id="UP000886749">
    <property type="component" value="Unassembled WGS sequence"/>
</dbReference>
<comment type="similarity">
    <text evidence="1 2">Belongs to the UPF0251 family.</text>
</comment>
<dbReference type="Pfam" id="PF02001">
    <property type="entry name" value="DUF134"/>
    <property type="match status" value="1"/>
</dbReference>
<evidence type="ECO:0000256" key="1">
    <source>
        <dbReference type="ARBA" id="ARBA00009350"/>
    </source>
</evidence>
<dbReference type="InterPro" id="IPR002852">
    <property type="entry name" value="UPF0251"/>
</dbReference>
<accession>A0A9D1AJD3</accession>